<proteinExistence type="predicted"/>
<reference evidence="1 2" key="1">
    <citation type="submission" date="2015-01" db="EMBL/GenBank/DDBJ databases">
        <title>Evolution of Trichinella species and genotypes.</title>
        <authorList>
            <person name="Korhonen P.K."/>
            <person name="Edoardo P."/>
            <person name="Giuseppe L.R."/>
            <person name="Gasser R.B."/>
        </authorList>
    </citation>
    <scope>NUCLEOTIDE SEQUENCE [LARGE SCALE GENOMIC DNA]</scope>
    <source>
        <strain evidence="1">ISS470</strain>
    </source>
</reference>
<organism evidence="1 2">
    <name type="scientific">Trichinella pseudospiralis</name>
    <name type="common">Parasitic roundworm</name>
    <dbReference type="NCBI Taxonomy" id="6337"/>
    <lineage>
        <taxon>Eukaryota</taxon>
        <taxon>Metazoa</taxon>
        <taxon>Ecdysozoa</taxon>
        <taxon>Nematoda</taxon>
        <taxon>Enoplea</taxon>
        <taxon>Dorylaimia</taxon>
        <taxon>Trichinellida</taxon>
        <taxon>Trichinellidae</taxon>
        <taxon>Trichinella</taxon>
    </lineage>
</organism>
<name>A0A0V1FTE1_TRIPS</name>
<accession>A0A0V1FTE1</accession>
<dbReference type="EMBL" id="JYDT01000033">
    <property type="protein sequence ID" value="KRY89257.1"/>
    <property type="molecule type" value="Genomic_DNA"/>
</dbReference>
<gene>
    <name evidence="1" type="ORF">T4D_13307</name>
</gene>
<keyword evidence="2" id="KW-1185">Reference proteome</keyword>
<evidence type="ECO:0000313" key="2">
    <source>
        <dbReference type="Proteomes" id="UP000054995"/>
    </source>
</evidence>
<sequence length="68" mass="7834">MQRLEILPSSIQCNFPYFNDFIAQELRVGELFVVRAKWKKERRPHPTLCSDSGIFTGPSISSYWNGGN</sequence>
<protein>
    <submittedName>
        <fullName evidence="1">Uncharacterized protein</fullName>
    </submittedName>
</protein>
<dbReference type="AlphaFoldDB" id="A0A0V1FTE1"/>
<comment type="caution">
    <text evidence="1">The sequence shown here is derived from an EMBL/GenBank/DDBJ whole genome shotgun (WGS) entry which is preliminary data.</text>
</comment>
<evidence type="ECO:0000313" key="1">
    <source>
        <dbReference type="EMBL" id="KRY89257.1"/>
    </source>
</evidence>
<dbReference type="Proteomes" id="UP000054995">
    <property type="component" value="Unassembled WGS sequence"/>
</dbReference>